<dbReference type="Proteomes" id="UP000274504">
    <property type="component" value="Unassembled WGS sequence"/>
</dbReference>
<dbReference type="InterPro" id="IPR027387">
    <property type="entry name" value="Cytb/b6-like_sf"/>
</dbReference>
<accession>A0A0R3SL50</accession>
<reference evidence="3" key="1">
    <citation type="submission" date="2017-02" db="UniProtKB">
        <authorList>
            <consortium name="WormBaseParasite"/>
        </authorList>
    </citation>
    <scope>IDENTIFICATION</scope>
</reference>
<dbReference type="OrthoDB" id="6129637at2759"/>
<dbReference type="GO" id="GO:0022904">
    <property type="term" value="P:respiratory electron transport chain"/>
    <property type="evidence" value="ECO:0007669"/>
    <property type="project" value="InterPro"/>
</dbReference>
<sequence>MGEAFTGHILPWHQTSYWAASLAERSSVFGPTTYKYIVGGFSPTGSALIRVFSPLFSVFSFFF</sequence>
<evidence type="ECO:0000313" key="2">
    <source>
        <dbReference type="Proteomes" id="UP000274504"/>
    </source>
</evidence>
<name>A0A0R3SL50_HYMDI</name>
<dbReference type="EMBL" id="UYSG01003166">
    <property type="protein sequence ID" value="VDL57981.1"/>
    <property type="molecule type" value="Genomic_DNA"/>
</dbReference>
<dbReference type="AlphaFoldDB" id="A0A0R3SL50"/>
<dbReference type="WBParaSite" id="HDID_0000566501-mRNA-1">
    <property type="protein sequence ID" value="HDID_0000566501-mRNA-1"/>
    <property type="gene ID" value="HDID_0000566501"/>
</dbReference>
<proteinExistence type="predicted"/>
<evidence type="ECO:0000313" key="3">
    <source>
        <dbReference type="WBParaSite" id="HDID_0000566501-mRNA-1"/>
    </source>
</evidence>
<dbReference type="InterPro" id="IPR016174">
    <property type="entry name" value="Di-haem_cyt_TM"/>
</dbReference>
<dbReference type="GO" id="GO:0016020">
    <property type="term" value="C:membrane"/>
    <property type="evidence" value="ECO:0007669"/>
    <property type="project" value="InterPro"/>
</dbReference>
<organism evidence="3">
    <name type="scientific">Hymenolepis diminuta</name>
    <name type="common">Rat tapeworm</name>
    <dbReference type="NCBI Taxonomy" id="6216"/>
    <lineage>
        <taxon>Eukaryota</taxon>
        <taxon>Metazoa</taxon>
        <taxon>Spiralia</taxon>
        <taxon>Lophotrochozoa</taxon>
        <taxon>Platyhelminthes</taxon>
        <taxon>Cestoda</taxon>
        <taxon>Eucestoda</taxon>
        <taxon>Cyclophyllidea</taxon>
        <taxon>Hymenolepididae</taxon>
        <taxon>Hymenolepis</taxon>
    </lineage>
</organism>
<reference evidence="1 2" key="2">
    <citation type="submission" date="2018-11" db="EMBL/GenBank/DDBJ databases">
        <authorList>
            <consortium name="Pathogen Informatics"/>
        </authorList>
    </citation>
    <scope>NUCLEOTIDE SEQUENCE [LARGE SCALE GENOMIC DNA]</scope>
</reference>
<evidence type="ECO:0000313" key="1">
    <source>
        <dbReference type="EMBL" id="VDL57981.1"/>
    </source>
</evidence>
<gene>
    <name evidence="1" type="ORF">HDID_LOCUS5663</name>
</gene>
<protein>
    <submittedName>
        <fullName evidence="3">Complex III subunit 3</fullName>
    </submittedName>
</protein>
<dbReference type="Gene3D" id="1.20.810.10">
    <property type="entry name" value="Cytochrome Bc1 Complex, Chain C"/>
    <property type="match status" value="1"/>
</dbReference>
<dbReference type="SUPFAM" id="SSF81342">
    <property type="entry name" value="Transmembrane di-heme cytochromes"/>
    <property type="match status" value="1"/>
</dbReference>